<dbReference type="InterPro" id="IPR050491">
    <property type="entry name" value="AmpC-like"/>
</dbReference>
<dbReference type="KEGG" id="eln:NRG857_30117"/>
<gene>
    <name evidence="3" type="ordered locus">NRG857_30117</name>
</gene>
<keyword evidence="1" id="KW-0472">Membrane</keyword>
<dbReference type="Proteomes" id="UP000008614">
    <property type="component" value="Plasmid pO83_CORR"/>
</dbReference>
<keyword evidence="3" id="KW-0614">Plasmid</keyword>
<evidence type="ECO:0000313" key="4">
    <source>
        <dbReference type="Proteomes" id="UP000008614"/>
    </source>
</evidence>
<dbReference type="InterPro" id="IPR012338">
    <property type="entry name" value="Beta-lactam/transpept-like"/>
</dbReference>
<evidence type="ECO:0000313" key="3">
    <source>
        <dbReference type="EMBL" id="ADR29920.1"/>
    </source>
</evidence>
<dbReference type="InterPro" id="IPR001466">
    <property type="entry name" value="Beta-lactam-related"/>
</dbReference>
<proteinExistence type="predicted"/>
<feature type="transmembrane region" description="Helical" evidence="1">
    <location>
        <begin position="208"/>
        <end position="228"/>
    </location>
</feature>
<evidence type="ECO:0000256" key="1">
    <source>
        <dbReference type="SAM" id="Phobius"/>
    </source>
</evidence>
<keyword evidence="4" id="KW-1185">Reference proteome</keyword>
<geneLocation type="plasmid" evidence="3 4">
    <name>pO83_CORR</name>
</geneLocation>
<name>A0A0H3ERE8_ECO8N</name>
<evidence type="ECO:0000259" key="2">
    <source>
        <dbReference type="Pfam" id="PF00144"/>
    </source>
</evidence>
<dbReference type="Pfam" id="PF00144">
    <property type="entry name" value="Beta-lactamase"/>
    <property type="match status" value="1"/>
</dbReference>
<feature type="domain" description="Beta-lactamase-related" evidence="2">
    <location>
        <begin position="5"/>
        <end position="141"/>
    </location>
</feature>
<keyword evidence="1" id="KW-0812">Transmembrane</keyword>
<feature type="transmembrane region" description="Helical" evidence="1">
    <location>
        <begin position="240"/>
        <end position="261"/>
    </location>
</feature>
<dbReference type="HOGENOM" id="CLU_088883_0_0_6"/>
<dbReference type="SUPFAM" id="SSF56601">
    <property type="entry name" value="beta-lactamase/transpeptidase-like"/>
    <property type="match status" value="1"/>
</dbReference>
<feature type="transmembrane region" description="Helical" evidence="1">
    <location>
        <begin position="166"/>
        <end position="187"/>
    </location>
</feature>
<accession>A0A0H3ERE8</accession>
<keyword evidence="1" id="KW-1133">Transmembrane helix</keyword>
<dbReference type="Gene3D" id="3.40.710.10">
    <property type="entry name" value="DD-peptidase/beta-lactamase superfamily"/>
    <property type="match status" value="1"/>
</dbReference>
<dbReference type="PANTHER" id="PTHR46825:SF9">
    <property type="entry name" value="BETA-LACTAMASE-RELATED DOMAIN-CONTAINING PROTEIN"/>
    <property type="match status" value="1"/>
</dbReference>
<organism evidence="3 4">
    <name type="scientific">Escherichia coli O83:H1 (strain NRG 857C / AIEC)</name>
    <dbReference type="NCBI Taxonomy" id="685038"/>
    <lineage>
        <taxon>Bacteria</taxon>
        <taxon>Pseudomonadati</taxon>
        <taxon>Pseudomonadota</taxon>
        <taxon>Gammaproteobacteria</taxon>
        <taxon>Enterobacterales</taxon>
        <taxon>Enterobacteriaceae</taxon>
        <taxon>Escherichia</taxon>
    </lineage>
</organism>
<dbReference type="EMBL" id="CP001856">
    <property type="protein sequence ID" value="ADR29920.1"/>
    <property type="molecule type" value="Genomic_DNA"/>
</dbReference>
<dbReference type="AlphaFoldDB" id="A0A0H3ERE8"/>
<dbReference type="PATRIC" id="fig|685038.3.peg.4606"/>
<dbReference type="PANTHER" id="PTHR46825">
    <property type="entry name" value="D-ALANYL-D-ALANINE-CARBOXYPEPTIDASE/ENDOPEPTIDASE AMPH"/>
    <property type="match status" value="1"/>
</dbReference>
<reference evidence="3 4" key="1">
    <citation type="journal article" date="2010" name="BMC Genomics">
        <title>Genome sequence of adherent-invasive Escherichia coli and comparative genomic analysis with other E. coli pathotypes.</title>
        <authorList>
            <person name="Nash J.H."/>
            <person name="Villegas A."/>
            <person name="Kropinski A.M."/>
            <person name="Aguilar-Valenzuela R."/>
            <person name="Konczy P."/>
            <person name="Mascarenhas M."/>
            <person name="Ziebell K."/>
            <person name="Torres A.G."/>
            <person name="Karmali M.A."/>
            <person name="Coombes B.K."/>
        </authorList>
    </citation>
    <scope>NUCLEOTIDE SEQUENCE [LARGE SCALE GENOMIC DNA]</scope>
    <source>
        <strain evidence="4">NRG 857C / AIEC</strain>
        <plasmid evidence="3">pO83_CORR</plasmid>
    </source>
</reference>
<protein>
    <submittedName>
        <fullName evidence="3">Putatitive beta-lactamase</fullName>
    </submittedName>
</protein>
<sequence length="273" mass="30360">MCRAQYQTPEKAAARLSQGYITAYGSALPWSNLEQMFAGAGGVISTAADMGKWLSMHTNEGKNINGERLLSKSLLEESYSPLPGSPKYGLGWSLSSANVKPARISHSGALSTIQAQQDIVPSSGYAVAVMLNSFTTTFEHAYEISSGIIKLTEGQKPNIKVPMPKIIDLFLGLMTLIYLFLGIKGILRSKEWSNRRKLHPTLRYYLRLMPQIIPVLFIGWLFFIVPNLQNNSSTIKDAIGIWPAAMLFLAVVFLIGTIVTVRRVYYRVRLNRN</sequence>